<proteinExistence type="predicted"/>
<keyword evidence="5" id="KW-1133">Transmembrane helix</keyword>
<protein>
    <submittedName>
        <fullName evidence="7">Putative FixO2 cytochrome c oxidase subunit</fullName>
    </submittedName>
</protein>
<dbReference type="Gene3D" id="6.10.250.2250">
    <property type="match status" value="1"/>
</dbReference>
<accession>A0A1Y2K4I5</accession>
<keyword evidence="2 4" id="KW-0479">Metal-binding</keyword>
<evidence type="ECO:0000313" key="8">
    <source>
        <dbReference type="Proteomes" id="UP000194003"/>
    </source>
</evidence>
<dbReference type="GO" id="GO:0046872">
    <property type="term" value="F:metal ion binding"/>
    <property type="evidence" value="ECO:0007669"/>
    <property type="project" value="UniProtKB-KW"/>
</dbReference>
<dbReference type="InterPro" id="IPR003468">
    <property type="entry name" value="Cyt_c_oxidase_monohaem-su/FixO"/>
</dbReference>
<evidence type="ECO:0000256" key="3">
    <source>
        <dbReference type="ARBA" id="ARBA00023004"/>
    </source>
</evidence>
<evidence type="ECO:0000259" key="6">
    <source>
        <dbReference type="PROSITE" id="PS51007"/>
    </source>
</evidence>
<keyword evidence="8" id="KW-1185">Reference proteome</keyword>
<dbReference type="GO" id="GO:0009055">
    <property type="term" value="F:electron transfer activity"/>
    <property type="evidence" value="ECO:0007669"/>
    <property type="project" value="InterPro"/>
</dbReference>
<dbReference type="InterPro" id="IPR009056">
    <property type="entry name" value="Cyt_c-like_dom"/>
</dbReference>
<dbReference type="Gene3D" id="1.10.760.10">
    <property type="entry name" value="Cytochrome c-like domain"/>
    <property type="match status" value="1"/>
</dbReference>
<feature type="transmembrane region" description="Helical" evidence="5">
    <location>
        <begin position="12"/>
        <end position="34"/>
    </location>
</feature>
<name>A0A1Y2K4I5_9PROT</name>
<gene>
    <name evidence="7" type="primary">fixO2</name>
    <name evidence="7" type="ORF">MAIT1_02722</name>
</gene>
<sequence>MNHAIIEKNIPLLAILTTIVISIGAIVEIFPLFWIEKTVEKVEGIRPYTPLELRGRDIYIREGCYNCHSQMIRPFRDEVERYGHYSLAAESQYDHPFQWGSKRTGPDLARVGGKYSNKWHREHMRNPQKVVPESVMPQYPWLESTPLAYGNIKKRLEVMKIVGVPYTKEMIDNAKTDLMAQANPDADADGLQARYSEQFKSPEIRQEDFAGDGAGSITELDALVAYLQMLGTLVDFSKVEGFDAETGVAKIEQY</sequence>
<dbReference type="NCBIfam" id="TIGR00781">
    <property type="entry name" value="ccoO"/>
    <property type="match status" value="1"/>
</dbReference>
<organism evidence="7 8">
    <name type="scientific">Magnetofaba australis IT-1</name>
    <dbReference type="NCBI Taxonomy" id="1434232"/>
    <lineage>
        <taxon>Bacteria</taxon>
        <taxon>Pseudomonadati</taxon>
        <taxon>Pseudomonadota</taxon>
        <taxon>Magnetococcia</taxon>
        <taxon>Magnetococcales</taxon>
        <taxon>Magnetococcaceae</taxon>
        <taxon>Magnetofaba</taxon>
    </lineage>
</organism>
<dbReference type="Proteomes" id="UP000194003">
    <property type="component" value="Unassembled WGS sequence"/>
</dbReference>
<keyword evidence="5" id="KW-0472">Membrane</keyword>
<dbReference type="OrthoDB" id="9805440at2"/>
<feature type="domain" description="Cytochrome c" evidence="6">
    <location>
        <begin position="50"/>
        <end position="182"/>
    </location>
</feature>
<dbReference type="RefSeq" id="WP_085445411.1">
    <property type="nucleotide sequence ID" value="NZ_LVJN01000020.1"/>
</dbReference>
<dbReference type="GO" id="GO:0020037">
    <property type="term" value="F:heme binding"/>
    <property type="evidence" value="ECO:0007669"/>
    <property type="project" value="InterPro"/>
</dbReference>
<dbReference type="Pfam" id="PF02433">
    <property type="entry name" value="FixO"/>
    <property type="match status" value="1"/>
</dbReference>
<keyword evidence="3 4" id="KW-0408">Iron</keyword>
<dbReference type="AlphaFoldDB" id="A0A1Y2K4I5"/>
<dbReference type="SUPFAM" id="SSF46626">
    <property type="entry name" value="Cytochrome c"/>
    <property type="match status" value="1"/>
</dbReference>
<keyword evidence="1 4" id="KW-0349">Heme</keyword>
<dbReference type="InterPro" id="IPR036909">
    <property type="entry name" value="Cyt_c-like_dom_sf"/>
</dbReference>
<evidence type="ECO:0000313" key="7">
    <source>
        <dbReference type="EMBL" id="OSM02556.1"/>
    </source>
</evidence>
<keyword evidence="5" id="KW-0812">Transmembrane</keyword>
<comment type="caution">
    <text evidence="7">The sequence shown here is derived from an EMBL/GenBank/DDBJ whole genome shotgun (WGS) entry which is preliminary data.</text>
</comment>
<reference evidence="7 8" key="1">
    <citation type="journal article" date="2016" name="BMC Genomics">
        <title>Combined genomic and structural analyses of a cultured magnetotactic bacterium reveals its niche adaptation to a dynamic environment.</title>
        <authorList>
            <person name="Araujo A.C."/>
            <person name="Morillo V."/>
            <person name="Cypriano J."/>
            <person name="Teixeira L.C."/>
            <person name="Leao P."/>
            <person name="Lyra S."/>
            <person name="Almeida L.G."/>
            <person name="Bazylinski D.A."/>
            <person name="Vasconcellos A.T."/>
            <person name="Abreu F."/>
            <person name="Lins U."/>
        </authorList>
    </citation>
    <scope>NUCLEOTIDE SEQUENCE [LARGE SCALE GENOMIC DNA]</scope>
    <source>
        <strain evidence="7 8">IT-1</strain>
    </source>
</reference>
<evidence type="ECO:0000256" key="2">
    <source>
        <dbReference type="ARBA" id="ARBA00022723"/>
    </source>
</evidence>
<evidence type="ECO:0000256" key="5">
    <source>
        <dbReference type="SAM" id="Phobius"/>
    </source>
</evidence>
<dbReference type="NCBIfam" id="NF011055">
    <property type="entry name" value="PRK14487.1"/>
    <property type="match status" value="1"/>
</dbReference>
<dbReference type="STRING" id="1434232.MAIT1_02722"/>
<dbReference type="PROSITE" id="PS51007">
    <property type="entry name" value="CYTC"/>
    <property type="match status" value="1"/>
</dbReference>
<dbReference type="EMBL" id="LVJN01000020">
    <property type="protein sequence ID" value="OSM02556.1"/>
    <property type="molecule type" value="Genomic_DNA"/>
</dbReference>
<evidence type="ECO:0000256" key="4">
    <source>
        <dbReference type="PROSITE-ProRule" id="PRU00433"/>
    </source>
</evidence>
<evidence type="ECO:0000256" key="1">
    <source>
        <dbReference type="ARBA" id="ARBA00022617"/>
    </source>
</evidence>